<evidence type="ECO:0000313" key="1">
    <source>
        <dbReference type="EMBL" id="KIK18098.1"/>
    </source>
</evidence>
<proteinExistence type="predicted"/>
<gene>
    <name evidence="1" type="ORF">PISMIDRAFT_198846</name>
</gene>
<dbReference type="AlphaFoldDB" id="A0A0C9ZDS5"/>
<accession>A0A0C9ZDS5</accession>
<evidence type="ECO:0000313" key="2">
    <source>
        <dbReference type="Proteomes" id="UP000054018"/>
    </source>
</evidence>
<reference evidence="2" key="2">
    <citation type="submission" date="2015-01" db="EMBL/GenBank/DDBJ databases">
        <title>Evolutionary Origins and Diversification of the Mycorrhizal Mutualists.</title>
        <authorList>
            <consortium name="DOE Joint Genome Institute"/>
            <consortium name="Mycorrhizal Genomics Consortium"/>
            <person name="Kohler A."/>
            <person name="Kuo A."/>
            <person name="Nagy L.G."/>
            <person name="Floudas D."/>
            <person name="Copeland A."/>
            <person name="Barry K.W."/>
            <person name="Cichocki N."/>
            <person name="Veneault-Fourrey C."/>
            <person name="LaButti K."/>
            <person name="Lindquist E.A."/>
            <person name="Lipzen A."/>
            <person name="Lundell T."/>
            <person name="Morin E."/>
            <person name="Murat C."/>
            <person name="Riley R."/>
            <person name="Ohm R."/>
            <person name="Sun H."/>
            <person name="Tunlid A."/>
            <person name="Henrissat B."/>
            <person name="Grigoriev I.V."/>
            <person name="Hibbett D.S."/>
            <person name="Martin F."/>
        </authorList>
    </citation>
    <scope>NUCLEOTIDE SEQUENCE [LARGE SCALE GENOMIC DNA]</scope>
    <source>
        <strain evidence="2">441</strain>
    </source>
</reference>
<reference evidence="1 2" key="1">
    <citation type="submission" date="2014-04" db="EMBL/GenBank/DDBJ databases">
        <authorList>
            <consortium name="DOE Joint Genome Institute"/>
            <person name="Kuo A."/>
            <person name="Kohler A."/>
            <person name="Costa M.D."/>
            <person name="Nagy L.G."/>
            <person name="Floudas D."/>
            <person name="Copeland A."/>
            <person name="Barry K.W."/>
            <person name="Cichocki N."/>
            <person name="Veneault-Fourrey C."/>
            <person name="LaButti K."/>
            <person name="Lindquist E.A."/>
            <person name="Lipzen A."/>
            <person name="Lundell T."/>
            <person name="Morin E."/>
            <person name="Murat C."/>
            <person name="Sun H."/>
            <person name="Tunlid A."/>
            <person name="Henrissat B."/>
            <person name="Grigoriev I.V."/>
            <person name="Hibbett D.S."/>
            <person name="Martin F."/>
            <person name="Nordberg H.P."/>
            <person name="Cantor M.N."/>
            <person name="Hua S.X."/>
        </authorList>
    </citation>
    <scope>NUCLEOTIDE SEQUENCE [LARGE SCALE GENOMIC DNA]</scope>
    <source>
        <strain evidence="1 2">441</strain>
    </source>
</reference>
<dbReference type="EMBL" id="KN833813">
    <property type="protein sequence ID" value="KIK18098.1"/>
    <property type="molecule type" value="Genomic_DNA"/>
</dbReference>
<dbReference type="HOGENOM" id="CLU_2655412_0_0_1"/>
<dbReference type="Proteomes" id="UP000054018">
    <property type="component" value="Unassembled WGS sequence"/>
</dbReference>
<keyword evidence="2" id="KW-1185">Reference proteome</keyword>
<protein>
    <submittedName>
        <fullName evidence="1">Uncharacterized protein</fullName>
    </submittedName>
</protein>
<organism evidence="1 2">
    <name type="scientific">Pisolithus microcarpus 441</name>
    <dbReference type="NCBI Taxonomy" id="765257"/>
    <lineage>
        <taxon>Eukaryota</taxon>
        <taxon>Fungi</taxon>
        <taxon>Dikarya</taxon>
        <taxon>Basidiomycota</taxon>
        <taxon>Agaricomycotina</taxon>
        <taxon>Agaricomycetes</taxon>
        <taxon>Agaricomycetidae</taxon>
        <taxon>Boletales</taxon>
        <taxon>Sclerodermatineae</taxon>
        <taxon>Pisolithaceae</taxon>
        <taxon>Pisolithus</taxon>
    </lineage>
</organism>
<name>A0A0C9ZDS5_9AGAM</name>
<sequence>MQQVCYDSYGSPTAHRSTLPRYNTRVTGSIWTALPRILLLRSLTSNILQFASLLLLIEVDGEVVSFAAKDKCNSRK</sequence>